<keyword evidence="4" id="KW-1133">Transmembrane helix</keyword>
<dbReference type="CDD" id="cd00146">
    <property type="entry name" value="PKD"/>
    <property type="match status" value="10"/>
</dbReference>
<feature type="domain" description="PKD" evidence="7">
    <location>
        <begin position="1060"/>
        <end position="1105"/>
    </location>
</feature>
<dbReference type="NCBIfam" id="TIGR04131">
    <property type="entry name" value="Bac_Flav_CTERM"/>
    <property type="match status" value="1"/>
</dbReference>
<feature type="domain" description="PKD" evidence="7">
    <location>
        <begin position="52"/>
        <end position="113"/>
    </location>
</feature>
<sequence length="1624" mass="172667">MRHQYHLRRNLLTWHTILCLLGFLFFTSTKAQAQNVTDFTADNWTGCGTAYVQFMNKSTPTGGTASWDFGDGGAKSTLWNATRSFSKPGVYVVTLTVKFPDGKTGTVSHTVNVYKKPDVKFATTPLDGCTPLQVTFTDQSTAGDGTISSINWDFGDGNGGTGPTASYTYNQGMDVIATSIVTNSFGCTNSAEQAIKVKATPQVAFTSNNQGGCKSPVTVNFTNNTTLNTTSPVAVTYAWDFGDGSTSAAQDPTHVYTTQGKFTVKLTATTADGCTQTLTQADYIQVATMQADFTIQEKLCSGANLTFTNTTKPDPTSATWTFPDGDVQTTINAVKSFPAAGDYQIVMNAITVDGCQATVTRTIHVTDPPTASFTILPATACTVPVNATFNTNTTGAIAWQWDFADGGTSTLQNPAHKYTAEGTYPVVLVATNAAGCTATARDTIAIQKPILTIDGPTAGCVPLDVTYTPTIGSADPVVKYAWDFGDGGTATTKIPTHTFAAQGNYTVKLTITTLGGCTQTATLAVRVGVPVKVDFTVDKTSGCQPTVFNFTNKSVPAGDEWTWLFEENGAGVGSSALENPPYVFATTGKHDVTLIVNNNGCTQQLVKTDYIEIFPPAAFFTVMSTDCANILQRVFTDLSDFGSSTTRLWSWDFGDGTTSNLQSPSHTYAAGGVYPVTLTVDNGSCQSKFATTVNIITDKPVIYPSKTVICRGDTIKFAMDPVQTNNFQTFIWSWGNGSTTPVAGNSTTTNIYTVPGVYTVNLTLTDIYTCQHVSDNATITVNGSVAGYTINPKQCKDEPISFTDISTTRAGNTIVSWVWDFGDGSAPVTVTTKPANVTHTYSVIKDYPVKLTVTDNTGCTDTYTDIVHIANIVASFGANDSIACLNTPFQFTNSSTEDPLTYAWTFGDGGTSTDKEPLHTYNTPGVYSITLDIVGSTGCTSHAEIKNFLRVPNPIADFSVPAVAADVCPPVKVQLTNNSSDYVRSVWTFGDGSTSTEDNPLHNYIRPGTFPVSLTVYSAGDCASAPAGPKNITIAGPDGTFSVTPETGCFPLTTTMTAVSPNAQKYIWDFGDGYSVTTTTPTSPAYTYPQEGIYFPVVLLEDNRGCKVAAIGNPKIVADKIHADFSTDVSQACDGGTVLFTDKTTGVSVDMGSAPSFAWDFGITTRTDDVGTGATPTFDYPTPGTYSVKLTSTSVYGCVDDTTMDIVIEPKPAAEIIAVAPICAGTTVQLQGRDNKNLPGTKWVWTVAGKDYNATTPPPVVFNNAGSQPVQLVITTASGICSSTDNKTVEVSAYPALKPTPATASICLGTSVQLLANSDADATITWTDYKISDIHSASPMVSPEKDTIYHVTAVNATGCTSNADVTVKVSQPFTLTVSDVDICEGKSAQLQASGASHYSWSPATGLNDATAANPIANPTVTTTYQVTGTGNDNCFTDTKDVVVTVHTLPVVNAGEDVELPVGSSIQIAATGSADVTKYEWFPPSWLSCVDCLTPTATPKQTTTYRLTATNQYGCIASDEINIKMVCESGVVFLPNTFTPNGDGQNDIFYIRGKGINTVKSFRIYNRWGQLVFERSNFNIEDPAFGWDGKAKGVLVNPDVFIYVAELVCDTNEPFTLKGNVMLLR</sequence>
<name>A0A6N8J3T2_9BACT</name>
<evidence type="ECO:0000256" key="3">
    <source>
        <dbReference type="ARBA" id="ARBA00022737"/>
    </source>
</evidence>
<feature type="domain" description="PKD" evidence="7">
    <location>
        <begin position="872"/>
        <end position="938"/>
    </location>
</feature>
<evidence type="ECO:0000256" key="1">
    <source>
        <dbReference type="ARBA" id="ARBA00004141"/>
    </source>
</evidence>
<feature type="domain" description="PKD" evidence="7">
    <location>
        <begin position="649"/>
        <end position="682"/>
    </location>
</feature>
<feature type="domain" description="PKD" evidence="7">
    <location>
        <begin position="228"/>
        <end position="291"/>
    </location>
</feature>
<proteinExistence type="predicted"/>
<keyword evidence="6" id="KW-0732">Signal</keyword>
<feature type="domain" description="PKD" evidence="7">
    <location>
        <begin position="117"/>
        <end position="200"/>
    </location>
</feature>
<evidence type="ECO:0000313" key="9">
    <source>
        <dbReference type="Proteomes" id="UP000468388"/>
    </source>
</evidence>
<keyword evidence="9" id="KW-1185">Reference proteome</keyword>
<feature type="domain" description="PKD" evidence="7">
    <location>
        <begin position="391"/>
        <end position="453"/>
    </location>
</feature>
<feature type="chain" id="PRO_5027049894" evidence="6">
    <location>
        <begin position="34"/>
        <end position="1624"/>
    </location>
</feature>
<dbReference type="OrthoDB" id="7794186at2"/>
<feature type="domain" description="PKD" evidence="7">
    <location>
        <begin position="304"/>
        <end position="372"/>
    </location>
</feature>
<dbReference type="Gene3D" id="2.60.40.10">
    <property type="entry name" value="Immunoglobulins"/>
    <property type="match status" value="15"/>
</dbReference>
<feature type="domain" description="PKD" evidence="7">
    <location>
        <begin position="729"/>
        <end position="766"/>
    </location>
</feature>
<evidence type="ECO:0000256" key="2">
    <source>
        <dbReference type="ARBA" id="ARBA00022692"/>
    </source>
</evidence>
<feature type="domain" description="PKD" evidence="7">
    <location>
        <begin position="1152"/>
        <end position="1209"/>
    </location>
</feature>
<dbReference type="Pfam" id="PF13585">
    <property type="entry name" value="CHU_C"/>
    <property type="match status" value="1"/>
</dbReference>
<organism evidence="8 9">
    <name type="scientific">Chitinophaga oryziterrae</name>
    <dbReference type="NCBI Taxonomy" id="1031224"/>
    <lineage>
        <taxon>Bacteria</taxon>
        <taxon>Pseudomonadati</taxon>
        <taxon>Bacteroidota</taxon>
        <taxon>Chitinophagia</taxon>
        <taxon>Chitinophagales</taxon>
        <taxon>Chitinophagaceae</taxon>
        <taxon>Chitinophaga</taxon>
    </lineage>
</organism>
<evidence type="ECO:0000259" key="7">
    <source>
        <dbReference type="PROSITE" id="PS50093"/>
    </source>
</evidence>
<dbReference type="InterPro" id="IPR013783">
    <property type="entry name" value="Ig-like_fold"/>
</dbReference>
<feature type="domain" description="PKD" evidence="7">
    <location>
        <begin position="987"/>
        <end position="1016"/>
    </location>
</feature>
<evidence type="ECO:0000256" key="5">
    <source>
        <dbReference type="ARBA" id="ARBA00023136"/>
    </source>
</evidence>
<evidence type="ECO:0000256" key="4">
    <source>
        <dbReference type="ARBA" id="ARBA00022989"/>
    </source>
</evidence>
<keyword evidence="3" id="KW-0677">Repeat</keyword>
<dbReference type="PANTHER" id="PTHR46730">
    <property type="entry name" value="POLYCYSTIN-1"/>
    <property type="match status" value="1"/>
</dbReference>
<dbReference type="InterPro" id="IPR026341">
    <property type="entry name" value="T9SS_type_B"/>
</dbReference>
<dbReference type="SMART" id="SM00089">
    <property type="entry name" value="PKD"/>
    <property type="match status" value="15"/>
</dbReference>
<evidence type="ECO:0000256" key="6">
    <source>
        <dbReference type="SAM" id="SignalP"/>
    </source>
</evidence>
<dbReference type="InterPro" id="IPR035986">
    <property type="entry name" value="PKD_dom_sf"/>
</dbReference>
<dbReference type="GO" id="GO:0005261">
    <property type="term" value="F:monoatomic cation channel activity"/>
    <property type="evidence" value="ECO:0007669"/>
    <property type="project" value="TreeGrafter"/>
</dbReference>
<dbReference type="InterPro" id="IPR000601">
    <property type="entry name" value="PKD_dom"/>
</dbReference>
<protein>
    <submittedName>
        <fullName evidence="8">PKD domain-containing protein</fullName>
    </submittedName>
</protein>
<feature type="domain" description="PKD" evidence="7">
    <location>
        <begin position="472"/>
        <end position="534"/>
    </location>
</feature>
<dbReference type="Pfam" id="PF18911">
    <property type="entry name" value="PKD_4"/>
    <property type="match status" value="11"/>
</dbReference>
<dbReference type="EMBL" id="WRXO01000001">
    <property type="protein sequence ID" value="MVT39348.1"/>
    <property type="molecule type" value="Genomic_DNA"/>
</dbReference>
<dbReference type="GO" id="GO:0005886">
    <property type="term" value="C:plasma membrane"/>
    <property type="evidence" value="ECO:0007669"/>
    <property type="project" value="TreeGrafter"/>
</dbReference>
<gene>
    <name evidence="8" type="ORF">GO495_02015</name>
</gene>
<dbReference type="GO" id="GO:0006816">
    <property type="term" value="P:calcium ion transport"/>
    <property type="evidence" value="ECO:0007669"/>
    <property type="project" value="TreeGrafter"/>
</dbReference>
<keyword evidence="2" id="KW-0812">Transmembrane</keyword>
<evidence type="ECO:0000313" key="8">
    <source>
        <dbReference type="EMBL" id="MVT39348.1"/>
    </source>
</evidence>
<feature type="domain" description="PKD" evidence="7">
    <location>
        <begin position="805"/>
        <end position="867"/>
    </location>
</feature>
<dbReference type="Proteomes" id="UP000468388">
    <property type="component" value="Unassembled WGS sequence"/>
</dbReference>
<dbReference type="InterPro" id="IPR022409">
    <property type="entry name" value="PKD/Chitinase_dom"/>
</dbReference>
<dbReference type="SUPFAM" id="SSF49299">
    <property type="entry name" value="PKD domain"/>
    <property type="match status" value="15"/>
</dbReference>
<dbReference type="RefSeq" id="WP_157298031.1">
    <property type="nucleotide sequence ID" value="NZ_BAAAZB010000005.1"/>
</dbReference>
<accession>A0A6N8J3T2</accession>
<comment type="subcellular location">
    <subcellularLocation>
        <location evidence="1">Membrane</location>
        <topology evidence="1">Multi-pass membrane protein</topology>
    </subcellularLocation>
</comment>
<dbReference type="PANTHER" id="PTHR46730:SF1">
    <property type="entry name" value="PLAT DOMAIN-CONTAINING PROTEIN"/>
    <property type="match status" value="1"/>
</dbReference>
<comment type="caution">
    <text evidence="8">The sequence shown here is derived from an EMBL/GenBank/DDBJ whole genome shotgun (WGS) entry which is preliminary data.</text>
</comment>
<reference evidence="8 9" key="1">
    <citation type="submission" date="2019-12" db="EMBL/GenBank/DDBJ databases">
        <title>The draft genomic sequence of strain Chitinophaga oryziterrae JCM 16595.</title>
        <authorList>
            <person name="Zhang X."/>
        </authorList>
    </citation>
    <scope>NUCLEOTIDE SEQUENCE [LARGE SCALE GENOMIC DNA]</scope>
    <source>
        <strain evidence="8 9">JCM 16595</strain>
    </source>
</reference>
<dbReference type="PROSITE" id="PS50093">
    <property type="entry name" value="PKD"/>
    <property type="match status" value="13"/>
</dbReference>
<keyword evidence="5" id="KW-0472">Membrane</keyword>
<feature type="signal peptide" evidence="6">
    <location>
        <begin position="1"/>
        <end position="33"/>
    </location>
</feature>